<gene>
    <name evidence="1" type="ORF">EXM69_02665</name>
</gene>
<evidence type="ECO:0000313" key="2">
    <source>
        <dbReference type="Proteomes" id="UP000473887"/>
    </source>
</evidence>
<dbReference type="RefSeq" id="WP_003361448.1">
    <property type="nucleotide sequence ID" value="NZ_CP102909.1"/>
</dbReference>
<protein>
    <submittedName>
        <fullName evidence="1">Uncharacterized protein</fullName>
    </submittedName>
</protein>
<dbReference type="EMBL" id="SGKC01000003">
    <property type="protein sequence ID" value="NEZ90874.1"/>
    <property type="molecule type" value="Genomic_DNA"/>
</dbReference>
<sequence>MGNTIQRYDYSVENKFSEESFFKDVLVTCYEKKLLDENTLARIYYERMELLRVKLKYYTKDESSSIMTEVAESILQCIDYTIGIYLKNFENIELITEELKHTSLDDMLKMGQDLIKNKKLECKKLFNDIKANKLKVDNYSYNDTVDDGLSPFFKEYDDFFASHETPGCSIDYQLYIDTMNFIGIEYVYNYLYDLSLENEFCNKFDIGEINKLLKGYDKKCELLLINIFELVLINSLGLIICNKDLSSLNINNLDREIIKNKLEKLSIGELNAELIKDAKTCLEVLEIKNAKLMNYIKKGILNIALLINERIKLNKLETVFISFNEEEPKEIIEYTDGKKMANSKFKKLTEEIRECSLVEDKILLIKNNIKSLEDLVDMLNADCLFGDEYIAFFKSLSKMEIVLLSKYISDLSFEYEYEKDLYVEFNKYILSLKKEEQRAISELKKRINL</sequence>
<reference evidence="1 2" key="1">
    <citation type="submission" date="2019-02" db="EMBL/GenBank/DDBJ databases">
        <title>Genome sequencing of Clostridium botulinum clinical isolates.</title>
        <authorList>
            <person name="Brunt J."/>
            <person name="Van Vliet A.H.M."/>
            <person name="Stringer S.C."/>
            <person name="Grant K.A."/>
            <person name="Carter A.C."/>
            <person name="Peck M.W."/>
        </authorList>
    </citation>
    <scope>NUCLEOTIDE SEQUENCE [LARGE SCALE GENOMIC DNA]</scope>
    <source>
        <strain evidence="1 2">H142660711</strain>
    </source>
</reference>
<comment type="caution">
    <text evidence="1">The sequence shown here is derived from an EMBL/GenBank/DDBJ whole genome shotgun (WGS) entry which is preliminary data.</text>
</comment>
<dbReference type="Pfam" id="PF19677">
    <property type="entry name" value="DUF6179"/>
    <property type="match status" value="1"/>
</dbReference>
<organism evidence="1 2">
    <name type="scientific">Clostridium botulinum</name>
    <dbReference type="NCBI Taxonomy" id="1491"/>
    <lineage>
        <taxon>Bacteria</taxon>
        <taxon>Bacillati</taxon>
        <taxon>Bacillota</taxon>
        <taxon>Clostridia</taxon>
        <taxon>Eubacteriales</taxon>
        <taxon>Clostridiaceae</taxon>
        <taxon>Clostridium</taxon>
    </lineage>
</organism>
<dbReference type="AlphaFoldDB" id="A0A846HY87"/>
<proteinExistence type="predicted"/>
<dbReference type="Proteomes" id="UP000473887">
    <property type="component" value="Unassembled WGS sequence"/>
</dbReference>
<evidence type="ECO:0000313" key="1">
    <source>
        <dbReference type="EMBL" id="NEZ90874.1"/>
    </source>
</evidence>
<accession>A0A846HY87</accession>
<dbReference type="InterPro" id="IPR045751">
    <property type="entry name" value="DUF6179"/>
</dbReference>
<name>A0A846HY87_CLOBO</name>